<accession>A0A2P2IJP1</accession>
<reference evidence="1" key="1">
    <citation type="submission" date="2018-02" db="EMBL/GenBank/DDBJ databases">
        <title>Rhizophora mucronata_Transcriptome.</title>
        <authorList>
            <person name="Meera S.P."/>
            <person name="Sreeshan A."/>
            <person name="Augustine A."/>
        </authorList>
    </citation>
    <scope>NUCLEOTIDE SEQUENCE</scope>
    <source>
        <tissue evidence="1">Leaf</tissue>
    </source>
</reference>
<name>A0A2P2IJP1_RHIMU</name>
<proteinExistence type="predicted"/>
<protein>
    <submittedName>
        <fullName evidence="1">Uncharacterized protein</fullName>
    </submittedName>
</protein>
<organism evidence="1">
    <name type="scientific">Rhizophora mucronata</name>
    <name type="common">Asiatic mangrove</name>
    <dbReference type="NCBI Taxonomy" id="61149"/>
    <lineage>
        <taxon>Eukaryota</taxon>
        <taxon>Viridiplantae</taxon>
        <taxon>Streptophyta</taxon>
        <taxon>Embryophyta</taxon>
        <taxon>Tracheophyta</taxon>
        <taxon>Spermatophyta</taxon>
        <taxon>Magnoliopsida</taxon>
        <taxon>eudicotyledons</taxon>
        <taxon>Gunneridae</taxon>
        <taxon>Pentapetalae</taxon>
        <taxon>rosids</taxon>
        <taxon>fabids</taxon>
        <taxon>Malpighiales</taxon>
        <taxon>Rhizophoraceae</taxon>
        <taxon>Rhizophora</taxon>
    </lineage>
</organism>
<sequence length="26" mass="2949">MDFLSLSCALREATWAFRRAISCLTS</sequence>
<dbReference type="AlphaFoldDB" id="A0A2P2IJP1"/>
<dbReference type="EMBL" id="GGEC01000967">
    <property type="protein sequence ID" value="MBW81450.1"/>
    <property type="molecule type" value="Transcribed_RNA"/>
</dbReference>
<evidence type="ECO:0000313" key="1">
    <source>
        <dbReference type="EMBL" id="MBW81450.1"/>
    </source>
</evidence>